<dbReference type="AlphaFoldDB" id="A0A6B0V356"/>
<evidence type="ECO:0000256" key="1">
    <source>
        <dbReference type="SAM" id="MobiDB-lite"/>
    </source>
</evidence>
<feature type="chain" id="PRO_5025471290" evidence="2">
    <location>
        <begin position="18"/>
        <end position="208"/>
    </location>
</feature>
<name>A0A6B0V356_IXORI</name>
<proteinExistence type="predicted"/>
<reference evidence="3" key="1">
    <citation type="submission" date="2019-12" db="EMBL/GenBank/DDBJ databases">
        <title>An insight into the sialome of adult female Ixodes ricinus ticks feeding for 6 days.</title>
        <authorList>
            <person name="Perner J."/>
            <person name="Ribeiro J.M.C."/>
        </authorList>
    </citation>
    <scope>NUCLEOTIDE SEQUENCE</scope>
    <source>
        <strain evidence="3">Semi-engorged</strain>
        <tissue evidence="3">Salivary glands</tissue>
    </source>
</reference>
<feature type="compositionally biased region" description="Polar residues" evidence="1">
    <location>
        <begin position="119"/>
        <end position="139"/>
    </location>
</feature>
<feature type="compositionally biased region" description="Basic residues" evidence="1">
    <location>
        <begin position="103"/>
        <end position="118"/>
    </location>
</feature>
<feature type="signal peptide" evidence="2">
    <location>
        <begin position="1"/>
        <end position="17"/>
    </location>
</feature>
<feature type="region of interest" description="Disordered" evidence="1">
    <location>
        <begin position="93"/>
        <end position="139"/>
    </location>
</feature>
<keyword evidence="3" id="KW-0489">Methyltransferase</keyword>
<accession>A0A6B0V356</accession>
<sequence length="208" mass="21848">MSLAPLGLALTLGGSRCWQSHVATAVAGPTGALDPLVAPAVEVVVEGELCAWCDVSDGKDADTGVSVDSPLLGLAVGIAGVVHEARQVSPWPRVDDAVPAGHRSGRHSYSSRRLRQSARHGSSAVQTQTDTVRRSSAGTVTCPTGRLTRIMRNGAGLADWSLARRCCSHASVASSRAISNNRARLLLLDTRLPRSPSSKRNTCPRLVQ</sequence>
<dbReference type="GO" id="GO:0032259">
    <property type="term" value="P:methylation"/>
    <property type="evidence" value="ECO:0007669"/>
    <property type="project" value="UniProtKB-KW"/>
</dbReference>
<evidence type="ECO:0000256" key="2">
    <source>
        <dbReference type="SAM" id="SignalP"/>
    </source>
</evidence>
<organism evidence="3">
    <name type="scientific">Ixodes ricinus</name>
    <name type="common">Common tick</name>
    <name type="synonym">Acarus ricinus</name>
    <dbReference type="NCBI Taxonomy" id="34613"/>
    <lineage>
        <taxon>Eukaryota</taxon>
        <taxon>Metazoa</taxon>
        <taxon>Ecdysozoa</taxon>
        <taxon>Arthropoda</taxon>
        <taxon>Chelicerata</taxon>
        <taxon>Arachnida</taxon>
        <taxon>Acari</taxon>
        <taxon>Parasitiformes</taxon>
        <taxon>Ixodida</taxon>
        <taxon>Ixodoidea</taxon>
        <taxon>Ixodidae</taxon>
        <taxon>Ixodinae</taxon>
        <taxon>Ixodes</taxon>
    </lineage>
</organism>
<dbReference type="EMBL" id="GIFC01014088">
    <property type="protein sequence ID" value="MXU96171.1"/>
    <property type="molecule type" value="Transcribed_RNA"/>
</dbReference>
<protein>
    <submittedName>
        <fullName evidence="3">Putative histone lysine n methyltransferase nsd3</fullName>
    </submittedName>
</protein>
<keyword evidence="3" id="KW-0808">Transferase</keyword>
<keyword evidence="2" id="KW-0732">Signal</keyword>
<dbReference type="GO" id="GO:0008168">
    <property type="term" value="F:methyltransferase activity"/>
    <property type="evidence" value="ECO:0007669"/>
    <property type="project" value="UniProtKB-KW"/>
</dbReference>
<evidence type="ECO:0000313" key="3">
    <source>
        <dbReference type="EMBL" id="MXU96171.1"/>
    </source>
</evidence>